<organismHost>
    <name type="scientific">Homo sapiens</name>
    <name type="common">Human</name>
    <dbReference type="NCBI Taxonomy" id="9606"/>
</organismHost>
<sequence>MSRDAPTMPVWPSMRTPHACTFSSARSPGW</sequence>
<dbReference type="EMBL" id="MH790643">
    <property type="protein sequence ID" value="QBH83640.1"/>
    <property type="molecule type" value="Genomic_DNA"/>
</dbReference>
<name>A0A481TQS4_HHV2</name>
<organism evidence="1">
    <name type="scientific">Human herpesvirus 2</name>
    <name type="common">HHV-2</name>
    <name type="synonym">Human herpes simplex virus 2</name>
    <dbReference type="NCBI Taxonomy" id="10310"/>
    <lineage>
        <taxon>Viruses</taxon>
        <taxon>Duplodnaviria</taxon>
        <taxon>Heunggongvirae</taxon>
        <taxon>Peploviricota</taxon>
        <taxon>Herviviricetes</taxon>
        <taxon>Herpesvirales</taxon>
        <taxon>Orthoherpesviridae</taxon>
        <taxon>Alphaherpesvirinae</taxon>
        <taxon>Simplexvirus</taxon>
        <taxon>Simplexvirus humanalpha2</taxon>
    </lineage>
</organism>
<evidence type="ECO:0000313" key="1">
    <source>
        <dbReference type="EMBL" id="QBH83640.1"/>
    </source>
</evidence>
<proteinExistence type="predicted"/>
<accession>A0A481TQS4</accession>
<reference evidence="1" key="1">
    <citation type="submission" date="2018-08" db="EMBL/GenBank/DDBJ databases">
        <title>HSV2 whole genome sequences from clinical isolates.</title>
        <authorList>
            <person name="Roychoudhury P."/>
            <person name="Greninger A.L."/>
            <person name="Jerome K.R."/>
            <person name="Johnston C."/>
            <person name="Wald A."/>
            <person name="Xie H."/>
        </authorList>
    </citation>
    <scope>NUCLEOTIDE SEQUENCE</scope>
    <source>
        <strain evidence="1">2005-42278</strain>
    </source>
</reference>
<protein>
    <submittedName>
        <fullName evidence="1">Uncharacterized protein</fullName>
    </submittedName>
</protein>